<dbReference type="PANTHER" id="PTHR23153:SF38">
    <property type="entry name" value="UBX DOMAIN-CONTAINING PROTEIN 6"/>
    <property type="match status" value="1"/>
</dbReference>
<keyword evidence="6" id="KW-1185">Reference proteome</keyword>
<reference evidence="5 6" key="1">
    <citation type="submission" date="2024-10" db="EMBL/GenBank/DDBJ databases">
        <title>Updated reference genomes for cyclostephanoid diatoms.</title>
        <authorList>
            <person name="Roberts W.R."/>
            <person name="Alverson A.J."/>
        </authorList>
    </citation>
    <scope>NUCLEOTIDE SEQUENCE [LARGE SCALE GENOMIC DNA]</scope>
    <source>
        <strain evidence="5 6">AJA010-31</strain>
    </source>
</reference>
<name>A0ABD3MSN9_9STRA</name>
<dbReference type="CDD" id="cd09212">
    <property type="entry name" value="PUB"/>
    <property type="match status" value="1"/>
</dbReference>
<dbReference type="AlphaFoldDB" id="A0ABD3MSN9"/>
<gene>
    <name evidence="5" type="ORF">ACHAWO_004647</name>
</gene>
<feature type="domain" description="PUB" evidence="4">
    <location>
        <begin position="517"/>
        <end position="584"/>
    </location>
</feature>
<feature type="compositionally biased region" description="Low complexity" evidence="2">
    <location>
        <begin position="1"/>
        <end position="14"/>
    </location>
</feature>
<dbReference type="Pfam" id="PF09409">
    <property type="entry name" value="PUB"/>
    <property type="match status" value="1"/>
</dbReference>
<feature type="coiled-coil region" evidence="1">
    <location>
        <begin position="283"/>
        <end position="310"/>
    </location>
</feature>
<sequence length="627" mass="69354">MESPAPEAAAASPSDTKPADAQDLNSDETPKSSPPAVAERIQKAESFLRNNEISNIPTTAKREFLEKNVGLTRDEIDMAMERVAKREGLGRDDTRDGQIHDDRFRGQGPRRRYEDEHLDGRYQYGDRDRRMIDRGGPYETTNQPYYNSNNMAMNSYATHGLPPDQMDELRDKQGFSFTSWAGGFSLGVFCLAALRWLNGGDFVLFPPPTAADRETKTDGQLNESNGDAIGEETEDEASSFLGIIEEEGEEEDDQDVDDEALSSILNGTSNAQHHHPSDRQPSYEDLVLEIRALTSAVNSYREEQERANRAAVAQVGRGVTDDVMDFLRVDKNKSKSSESAILQSDVENASLLLKEISEELTVLKQSLGKGGDQDVDDNEASTAEGENDRDSLPPRVDGLIIKIQKAIDCIAPSAYVDQLVVDEETLTQQLPPPPEKDVNVESATKLDAASEPEQPTDQELISQNAEQTPSSTNADSTDELKEVLQSTVENEPLNQLNSTSQNVEQALRTLASDNSEDELKIGAQMLYLYCMNISKNPTVPRYRKIYTNNSTFQKKVGNLSGAEDLLCAVGFAKKANFFEFERPNGPSPETQSSLDLALVALDMMRKSNAIEKETQNMETDATISKEE</sequence>
<comment type="caution">
    <text evidence="5">The sequence shown here is derived from an EMBL/GenBank/DDBJ whole genome shotgun (WGS) entry which is preliminary data.</text>
</comment>
<feature type="domain" description="Peroxisome membrane anchor protein Pex14p N-terminal" evidence="3">
    <location>
        <begin position="38"/>
        <end position="82"/>
    </location>
</feature>
<proteinExistence type="predicted"/>
<dbReference type="PANTHER" id="PTHR23153">
    <property type="entry name" value="UBX-RELATED"/>
    <property type="match status" value="1"/>
</dbReference>
<feature type="region of interest" description="Disordered" evidence="2">
    <location>
        <begin position="89"/>
        <end position="110"/>
    </location>
</feature>
<dbReference type="EMBL" id="JALLPJ020001385">
    <property type="protein sequence ID" value="KAL3766472.1"/>
    <property type="molecule type" value="Genomic_DNA"/>
</dbReference>
<evidence type="ECO:0000259" key="3">
    <source>
        <dbReference type="Pfam" id="PF04695"/>
    </source>
</evidence>
<organism evidence="5 6">
    <name type="scientific">Cyclotella atomus</name>
    <dbReference type="NCBI Taxonomy" id="382360"/>
    <lineage>
        <taxon>Eukaryota</taxon>
        <taxon>Sar</taxon>
        <taxon>Stramenopiles</taxon>
        <taxon>Ochrophyta</taxon>
        <taxon>Bacillariophyta</taxon>
        <taxon>Coscinodiscophyceae</taxon>
        <taxon>Thalassiosirophycidae</taxon>
        <taxon>Stephanodiscales</taxon>
        <taxon>Stephanodiscaceae</taxon>
        <taxon>Cyclotella</taxon>
    </lineage>
</organism>
<feature type="region of interest" description="Disordered" evidence="2">
    <location>
        <begin position="1"/>
        <end position="38"/>
    </location>
</feature>
<evidence type="ECO:0000256" key="1">
    <source>
        <dbReference type="SAM" id="Coils"/>
    </source>
</evidence>
<dbReference type="InterPro" id="IPR036388">
    <property type="entry name" value="WH-like_DNA-bd_sf"/>
</dbReference>
<dbReference type="Gene3D" id="1.10.10.10">
    <property type="entry name" value="Winged helix-like DNA-binding domain superfamily/Winged helix DNA-binding domain"/>
    <property type="match status" value="1"/>
</dbReference>
<keyword evidence="1" id="KW-0175">Coiled coil</keyword>
<evidence type="ECO:0000313" key="5">
    <source>
        <dbReference type="EMBL" id="KAL3766472.1"/>
    </source>
</evidence>
<feature type="compositionally biased region" description="Polar residues" evidence="2">
    <location>
        <begin position="453"/>
        <end position="475"/>
    </location>
</feature>
<feature type="region of interest" description="Disordered" evidence="2">
    <location>
        <begin position="426"/>
        <end position="479"/>
    </location>
</feature>
<dbReference type="Gene3D" id="1.20.58.2190">
    <property type="match status" value="1"/>
</dbReference>
<protein>
    <recommendedName>
        <fullName evidence="7">Peroxin-14</fullName>
    </recommendedName>
</protein>
<dbReference type="SUPFAM" id="SSF143503">
    <property type="entry name" value="PUG domain-like"/>
    <property type="match status" value="1"/>
</dbReference>
<dbReference type="InterPro" id="IPR018997">
    <property type="entry name" value="PUB_domain"/>
</dbReference>
<feature type="region of interest" description="Disordered" evidence="2">
    <location>
        <begin position="367"/>
        <end position="394"/>
    </location>
</feature>
<evidence type="ECO:0000313" key="6">
    <source>
        <dbReference type="Proteomes" id="UP001530400"/>
    </source>
</evidence>
<evidence type="ECO:0008006" key="7">
    <source>
        <dbReference type="Google" id="ProtNLM"/>
    </source>
</evidence>
<accession>A0ABD3MSN9</accession>
<feature type="region of interest" description="Disordered" evidence="2">
    <location>
        <begin position="209"/>
        <end position="236"/>
    </location>
</feature>
<evidence type="ECO:0000259" key="4">
    <source>
        <dbReference type="Pfam" id="PF09409"/>
    </source>
</evidence>
<dbReference type="InterPro" id="IPR006785">
    <property type="entry name" value="Pex14_N"/>
</dbReference>
<dbReference type="Pfam" id="PF04695">
    <property type="entry name" value="Pex14_N"/>
    <property type="match status" value="1"/>
</dbReference>
<dbReference type="Proteomes" id="UP001530400">
    <property type="component" value="Unassembled WGS sequence"/>
</dbReference>
<dbReference type="InterPro" id="IPR036339">
    <property type="entry name" value="PUB-like_dom_sf"/>
</dbReference>
<evidence type="ECO:0000256" key="2">
    <source>
        <dbReference type="SAM" id="MobiDB-lite"/>
    </source>
</evidence>